<organism evidence="2 3">
    <name type="scientific">Hoeflea algicola</name>
    <dbReference type="NCBI Taxonomy" id="2983763"/>
    <lineage>
        <taxon>Bacteria</taxon>
        <taxon>Pseudomonadati</taxon>
        <taxon>Pseudomonadota</taxon>
        <taxon>Alphaproteobacteria</taxon>
        <taxon>Hyphomicrobiales</taxon>
        <taxon>Rhizobiaceae</taxon>
        <taxon>Hoeflea</taxon>
    </lineage>
</organism>
<proteinExistence type="predicted"/>
<keyword evidence="3" id="KW-1185">Reference proteome</keyword>
<comment type="caution">
    <text evidence="2">The sequence shown here is derived from an EMBL/GenBank/DDBJ whole genome shotgun (WGS) entry which is preliminary data.</text>
</comment>
<dbReference type="Proteomes" id="UP001073227">
    <property type="component" value="Unassembled WGS sequence"/>
</dbReference>
<reference evidence="2" key="1">
    <citation type="submission" date="2022-10" db="EMBL/GenBank/DDBJ databases">
        <title>Hoeflea sp. G2-23, isolated from marine algae.</title>
        <authorList>
            <person name="Kristyanto S."/>
            <person name="Kim J.M."/>
            <person name="Jeon C.O."/>
        </authorList>
    </citation>
    <scope>NUCLEOTIDE SEQUENCE</scope>
    <source>
        <strain evidence="2">G2-23</strain>
    </source>
</reference>
<gene>
    <name evidence="2" type="ORF">OEG84_11485</name>
</gene>
<feature type="compositionally biased region" description="Polar residues" evidence="1">
    <location>
        <begin position="714"/>
        <end position="734"/>
    </location>
</feature>
<dbReference type="RefSeq" id="WP_267653886.1">
    <property type="nucleotide sequence ID" value="NZ_JAOVZR010000001.1"/>
</dbReference>
<name>A0ABT3Z974_9HYPH</name>
<feature type="compositionally biased region" description="Acidic residues" evidence="1">
    <location>
        <begin position="1"/>
        <end position="11"/>
    </location>
</feature>
<evidence type="ECO:0008006" key="4">
    <source>
        <dbReference type="Google" id="ProtNLM"/>
    </source>
</evidence>
<evidence type="ECO:0000313" key="2">
    <source>
        <dbReference type="EMBL" id="MCY0148315.1"/>
    </source>
</evidence>
<accession>A0ABT3Z974</accession>
<evidence type="ECO:0000313" key="3">
    <source>
        <dbReference type="Proteomes" id="UP001073227"/>
    </source>
</evidence>
<feature type="region of interest" description="Disordered" evidence="1">
    <location>
        <begin position="692"/>
        <end position="734"/>
    </location>
</feature>
<evidence type="ECO:0000256" key="1">
    <source>
        <dbReference type="SAM" id="MobiDB-lite"/>
    </source>
</evidence>
<feature type="region of interest" description="Disordered" evidence="1">
    <location>
        <begin position="1"/>
        <end position="21"/>
    </location>
</feature>
<protein>
    <recommendedName>
        <fullName evidence="4">Portal protein</fullName>
    </recommendedName>
</protein>
<dbReference type="EMBL" id="JAOVZR010000001">
    <property type="protein sequence ID" value="MCY0148315.1"/>
    <property type="molecule type" value="Genomic_DNA"/>
</dbReference>
<sequence>MALELDNELQTDSEAPVAGGEVAAEPKIAETELALVRSIQKRIKVDKDHHGPAFTQMRADMYMARNGCAKDYPSEHYRANLAGRHVKQKTSALYAKNPKATARRRETLDFAVWDENPQTLQTSMQALMQGQQLLGSLPVHPDTGQPVVDESNPEIQQALQAFEQAQAVVEDFKQGMERRTFIQKIGKTLEILYSQALREQSPLDFKTAMKQLVRRACTTGVGYIEIGFQREYGPRPGVTEHMADFQARLAHLKALTERVTDEDEPIDPDDPEIAELEKALAALQAEEEIITREGLSLDYPQSTHVIPDKLCQSLVGFIGSRHLTVEYMYTRDQVEEVFGVDLGDNFTGYGRDGKNPVDVDTSTAAFTDDARELSDMATFSPKKDGDLVCVWKHYDKVSGLVYYAADGYSKFLREPAGPDVFVETFWPVYALTFNEVEDEATLFPPSDVYLMKDQQHNYNLSRQGMKEHRKAARPRWTFANGAMEQPDADRLAGAAPFTATGINLPPGTKLGDVLDVIPVPGVDPNLYETGQLFTDIQMVVGSSEAQFGGTAQATATESAIAANSSAASDGSSVDDLDSFLTVVARASGQVLLREMSEEKVKEIVGVGAVWPHQTLSQIADELFLEVEAGSTGKPNQAIEINNWNKMLPFLLQMPNIDPSWLARESLRRLGDRMDLTEALTAGMPSILAQNGLAQASTGDPASDPNAQGAAGEQNAPTESGEQQGSTAAFGSNQV</sequence>